<feature type="region of interest" description="Disordered" evidence="4">
    <location>
        <begin position="510"/>
        <end position="533"/>
    </location>
</feature>
<dbReference type="Gene3D" id="3.40.190.10">
    <property type="entry name" value="Periplasmic binding protein-like II"/>
    <property type="match status" value="1"/>
</dbReference>
<organism evidence="7 8">
    <name type="scientific">Mesorhizobium hungaricum</name>
    <dbReference type="NCBI Taxonomy" id="1566387"/>
    <lineage>
        <taxon>Bacteria</taxon>
        <taxon>Pseudomonadati</taxon>
        <taxon>Pseudomonadota</taxon>
        <taxon>Alphaproteobacteria</taxon>
        <taxon>Hyphomicrobiales</taxon>
        <taxon>Phyllobacteriaceae</taxon>
        <taxon>Mesorhizobium</taxon>
    </lineage>
</organism>
<accession>A0A1C2DEH8</accession>
<sequence length="628" mass="70681">MQRFRLGMPLKFLAAGAALVIGIQAASADEWRTTSSLLGESKYGENFQRYDFVNPDAPKGGTLNSTVVGSFDSFNPYIVQGSPAAGFAAFGGGLLYDTLMEQAIDEGSVSHPLVAEAYKYPADYSSATYRLDPRAKWHDGKPITVDDVIWSFNVLKANSPMYNRYFDNVTEAVAVGDREVEFRFNQKGNRELPKIMGDLAILPKHWWEGTDAKGNKRDVTKPTLEIPLGSAAYRVKSFKAGAEIVWERVPDYWGAKLPVKIGRENFDTKRYVYFLDDSAAWLAFTKGGLEDINAENSARGWMTKYDFPALKAGDVIKKEFKATSLQRMQGFGINTRRPLFQDRHVRQALSYLYDFDTINRTQSFGLNTRITSYFIGSEELASSGLPQGKELEILNQYKDKLSPKLFTDEFKIPAFDTPQAERKVLKAAVDLFAQAGWAIKDGKMVNTKTGQPFAFEILDFRQGAEATLNPYVAMLRKIGIVATLRFVDSSQYVNRVRNFDFDMTTVVLPQSDSPGNEQRDYWSSKAADSPGSRNYSGIKDPVVDALVDRVIFASNREDQVAATRALDRVLLWNFYVVPQFSRPNVWLAYWNKFGIPDKQPTYVGPDLDSWWIDVDKEKALAAKYKGLN</sequence>
<dbReference type="GO" id="GO:0030288">
    <property type="term" value="C:outer membrane-bounded periplasmic space"/>
    <property type="evidence" value="ECO:0007669"/>
    <property type="project" value="TreeGrafter"/>
</dbReference>
<dbReference type="GO" id="GO:0043190">
    <property type="term" value="C:ATP-binding cassette (ABC) transporter complex"/>
    <property type="evidence" value="ECO:0007669"/>
    <property type="project" value="InterPro"/>
</dbReference>
<dbReference type="RefSeq" id="WP_024923359.1">
    <property type="nucleotide sequence ID" value="NZ_MDEO01000036.1"/>
</dbReference>
<dbReference type="Pfam" id="PF00496">
    <property type="entry name" value="SBP_bac_5"/>
    <property type="match status" value="1"/>
</dbReference>
<feature type="signal peptide" evidence="5">
    <location>
        <begin position="1"/>
        <end position="28"/>
    </location>
</feature>
<evidence type="ECO:0000313" key="8">
    <source>
        <dbReference type="Proteomes" id="UP000094412"/>
    </source>
</evidence>
<evidence type="ECO:0000256" key="4">
    <source>
        <dbReference type="SAM" id="MobiDB-lite"/>
    </source>
</evidence>
<dbReference type="InterPro" id="IPR039424">
    <property type="entry name" value="SBP_5"/>
</dbReference>
<dbReference type="PANTHER" id="PTHR30290">
    <property type="entry name" value="PERIPLASMIC BINDING COMPONENT OF ABC TRANSPORTER"/>
    <property type="match status" value="1"/>
</dbReference>
<dbReference type="EMBL" id="MDEO01000036">
    <property type="protein sequence ID" value="OCX13036.1"/>
    <property type="molecule type" value="Genomic_DNA"/>
</dbReference>
<dbReference type="GO" id="GO:1904680">
    <property type="term" value="F:peptide transmembrane transporter activity"/>
    <property type="evidence" value="ECO:0007669"/>
    <property type="project" value="TreeGrafter"/>
</dbReference>
<comment type="similarity">
    <text evidence="2">Belongs to the bacterial solute-binding protein 5 family.</text>
</comment>
<proteinExistence type="inferred from homology"/>
<evidence type="ECO:0000313" key="7">
    <source>
        <dbReference type="EMBL" id="OCX13036.1"/>
    </source>
</evidence>
<evidence type="ECO:0000256" key="3">
    <source>
        <dbReference type="ARBA" id="ARBA00022729"/>
    </source>
</evidence>
<comment type="subcellular location">
    <subcellularLocation>
        <location evidence="1">Periplasm</location>
    </subcellularLocation>
</comment>
<keyword evidence="3 5" id="KW-0732">Signal</keyword>
<reference evidence="7 8" key="1">
    <citation type="submission" date="2016-08" db="EMBL/GenBank/DDBJ databases">
        <title>Whole genome sequence of Mesorhizobium sp. strain UASWS1009 isolated from industrial sewage.</title>
        <authorList>
            <person name="Crovadore J."/>
            <person name="Calmin G."/>
            <person name="Chablais R."/>
            <person name="Cochard B."/>
            <person name="Lefort F."/>
        </authorList>
    </citation>
    <scope>NUCLEOTIDE SEQUENCE [LARGE SCALE GENOMIC DNA]</scope>
    <source>
        <strain evidence="7 8">UASWS1009</strain>
    </source>
</reference>
<protein>
    <recommendedName>
        <fullName evidence="6">Solute-binding protein family 5 domain-containing protein</fullName>
    </recommendedName>
</protein>
<comment type="caution">
    <text evidence="7">The sequence shown here is derived from an EMBL/GenBank/DDBJ whole genome shotgun (WGS) entry which is preliminary data.</text>
</comment>
<gene>
    <name evidence="7" type="ORF">QV13_26160</name>
</gene>
<dbReference type="Proteomes" id="UP000094412">
    <property type="component" value="Unassembled WGS sequence"/>
</dbReference>
<dbReference type="InterPro" id="IPR000914">
    <property type="entry name" value="SBP_5_dom"/>
</dbReference>
<dbReference type="PIRSF" id="PIRSF002741">
    <property type="entry name" value="MppA"/>
    <property type="match status" value="1"/>
</dbReference>
<dbReference type="GO" id="GO:0015833">
    <property type="term" value="P:peptide transport"/>
    <property type="evidence" value="ECO:0007669"/>
    <property type="project" value="TreeGrafter"/>
</dbReference>
<dbReference type="PANTHER" id="PTHR30290:SF64">
    <property type="entry name" value="ABC TRANSPORTER PERIPLASMIC BINDING PROTEIN"/>
    <property type="match status" value="1"/>
</dbReference>
<evidence type="ECO:0000256" key="2">
    <source>
        <dbReference type="ARBA" id="ARBA00005695"/>
    </source>
</evidence>
<name>A0A1C2DEH8_9HYPH</name>
<dbReference type="CDD" id="cd08497">
    <property type="entry name" value="MbnE-like"/>
    <property type="match status" value="1"/>
</dbReference>
<dbReference type="AlphaFoldDB" id="A0A1C2DEH8"/>
<dbReference type="GO" id="GO:0042884">
    <property type="term" value="P:microcin transport"/>
    <property type="evidence" value="ECO:0007669"/>
    <property type="project" value="TreeGrafter"/>
</dbReference>
<dbReference type="SUPFAM" id="SSF53850">
    <property type="entry name" value="Periplasmic binding protein-like II"/>
    <property type="match status" value="1"/>
</dbReference>
<dbReference type="InterPro" id="IPR030678">
    <property type="entry name" value="Peptide/Ni-bd"/>
</dbReference>
<dbReference type="STRING" id="1566387.QV13_26160"/>
<evidence type="ECO:0000256" key="5">
    <source>
        <dbReference type="SAM" id="SignalP"/>
    </source>
</evidence>
<evidence type="ECO:0000259" key="6">
    <source>
        <dbReference type="Pfam" id="PF00496"/>
    </source>
</evidence>
<keyword evidence="8" id="KW-1185">Reference proteome</keyword>
<feature type="chain" id="PRO_5008659243" description="Solute-binding protein family 5 domain-containing protein" evidence="5">
    <location>
        <begin position="29"/>
        <end position="628"/>
    </location>
</feature>
<dbReference type="Gene3D" id="3.10.105.10">
    <property type="entry name" value="Dipeptide-binding Protein, Domain 3"/>
    <property type="match status" value="1"/>
</dbReference>
<evidence type="ECO:0000256" key="1">
    <source>
        <dbReference type="ARBA" id="ARBA00004418"/>
    </source>
</evidence>
<feature type="domain" description="Solute-binding protein family 5" evidence="6">
    <location>
        <begin position="111"/>
        <end position="526"/>
    </location>
</feature>